<organism evidence="2">
    <name type="scientific">uncultured Sulfurovum sp</name>
    <dbReference type="NCBI Taxonomy" id="269237"/>
    <lineage>
        <taxon>Bacteria</taxon>
        <taxon>Pseudomonadati</taxon>
        <taxon>Campylobacterota</taxon>
        <taxon>Epsilonproteobacteria</taxon>
        <taxon>Campylobacterales</taxon>
        <taxon>Sulfurovaceae</taxon>
        <taxon>Sulfurovum</taxon>
        <taxon>environmental samples</taxon>
    </lineage>
</organism>
<name>A0A6S6SGJ5_9BACT</name>
<feature type="transmembrane region" description="Helical" evidence="1">
    <location>
        <begin position="29"/>
        <end position="48"/>
    </location>
</feature>
<dbReference type="AlphaFoldDB" id="A0A6S6SGJ5"/>
<dbReference type="EMBL" id="CACVAZ010000018">
    <property type="protein sequence ID" value="CAA6804467.1"/>
    <property type="molecule type" value="Genomic_DNA"/>
</dbReference>
<keyword evidence="1" id="KW-0812">Transmembrane</keyword>
<evidence type="ECO:0000313" key="2">
    <source>
        <dbReference type="EMBL" id="CAA6804467.1"/>
    </source>
</evidence>
<keyword evidence="1" id="KW-1133">Transmembrane helix</keyword>
<feature type="transmembrane region" description="Helical" evidence="1">
    <location>
        <begin position="7"/>
        <end position="23"/>
    </location>
</feature>
<protein>
    <submittedName>
        <fullName evidence="2">Uncharacterized protein</fullName>
    </submittedName>
</protein>
<reference evidence="2" key="1">
    <citation type="submission" date="2020-01" db="EMBL/GenBank/DDBJ databases">
        <authorList>
            <person name="Meier V. D."/>
            <person name="Meier V D."/>
        </authorList>
    </citation>
    <scope>NUCLEOTIDE SEQUENCE</scope>
    <source>
        <strain evidence="2">HLG_WM_MAG_02</strain>
    </source>
</reference>
<evidence type="ECO:0000256" key="1">
    <source>
        <dbReference type="SAM" id="Phobius"/>
    </source>
</evidence>
<proteinExistence type="predicted"/>
<gene>
    <name evidence="2" type="ORF">HELGO_WM30106</name>
</gene>
<accession>A0A6S6SGJ5</accession>
<keyword evidence="1" id="KW-0472">Membrane</keyword>
<sequence length="55" mass="6340">MCNLSGVILFWTLVTYVLTLMFVSYVGVYLTYVAVPTIIVTGTIYYFCEKKEEKD</sequence>